<keyword evidence="4" id="KW-1185">Reference proteome</keyword>
<sequence length="297" mass="33048">MGGIIFASKFRKHLPLFCANSYYCPIYILSKRRQGERSTILGFAFEFRSAMGHRDLLSVLKVLNIKMEVISIPLVKTWTPTQFKKAEVLITFLAGRLVTDGGCNPKQPGTSAGRLIGSKFEDERRELFIDRELLGDNINVATQQMEKPLQMINWLRDVKKKPHVTDNMTFEELLEVATNPLIPAIGKMHADSKRVAEGRKQHLARIKDPRKELEAIDDSLLDELREYKRNLTDELESHKAVDAWLEVDSDEEDAADEAVGSQSATVSQDAIADGSTADGGVNSGTSGFAARLKLASS</sequence>
<dbReference type="EMBL" id="JAZHXI010000015">
    <property type="protein sequence ID" value="KAL2063390.1"/>
    <property type="molecule type" value="Genomic_DNA"/>
</dbReference>
<evidence type="ECO:0000256" key="1">
    <source>
        <dbReference type="SAM" id="Coils"/>
    </source>
</evidence>
<protein>
    <submittedName>
        <fullName evidence="3">Uncharacterized protein</fullName>
    </submittedName>
</protein>
<evidence type="ECO:0000313" key="3">
    <source>
        <dbReference type="EMBL" id="KAL2063390.1"/>
    </source>
</evidence>
<feature type="region of interest" description="Disordered" evidence="2">
    <location>
        <begin position="250"/>
        <end position="284"/>
    </location>
</feature>
<evidence type="ECO:0000313" key="4">
    <source>
        <dbReference type="Proteomes" id="UP001595075"/>
    </source>
</evidence>
<dbReference type="Proteomes" id="UP001595075">
    <property type="component" value="Unassembled WGS sequence"/>
</dbReference>
<name>A0ABR4C0E6_9HELO</name>
<accession>A0ABR4C0E6</accession>
<reference evidence="3 4" key="1">
    <citation type="journal article" date="2024" name="Commun. Biol.">
        <title>Comparative genomic analysis of thermophilic fungi reveals convergent evolutionary adaptations and gene losses.</title>
        <authorList>
            <person name="Steindorff A.S."/>
            <person name="Aguilar-Pontes M.V."/>
            <person name="Robinson A.J."/>
            <person name="Andreopoulos B."/>
            <person name="LaButti K."/>
            <person name="Kuo A."/>
            <person name="Mondo S."/>
            <person name="Riley R."/>
            <person name="Otillar R."/>
            <person name="Haridas S."/>
            <person name="Lipzen A."/>
            <person name="Grimwood J."/>
            <person name="Schmutz J."/>
            <person name="Clum A."/>
            <person name="Reid I.D."/>
            <person name="Moisan M.C."/>
            <person name="Butler G."/>
            <person name="Nguyen T.T.M."/>
            <person name="Dewar K."/>
            <person name="Conant G."/>
            <person name="Drula E."/>
            <person name="Henrissat B."/>
            <person name="Hansel C."/>
            <person name="Singer S."/>
            <person name="Hutchinson M.I."/>
            <person name="de Vries R.P."/>
            <person name="Natvig D.O."/>
            <person name="Powell A.J."/>
            <person name="Tsang A."/>
            <person name="Grigoriev I.V."/>
        </authorList>
    </citation>
    <scope>NUCLEOTIDE SEQUENCE [LARGE SCALE GENOMIC DNA]</scope>
    <source>
        <strain evidence="3 4">CBS 494.80</strain>
    </source>
</reference>
<keyword evidence="1" id="KW-0175">Coiled coil</keyword>
<organism evidence="3 4">
    <name type="scientific">Oculimacula yallundae</name>
    <dbReference type="NCBI Taxonomy" id="86028"/>
    <lineage>
        <taxon>Eukaryota</taxon>
        <taxon>Fungi</taxon>
        <taxon>Dikarya</taxon>
        <taxon>Ascomycota</taxon>
        <taxon>Pezizomycotina</taxon>
        <taxon>Leotiomycetes</taxon>
        <taxon>Helotiales</taxon>
        <taxon>Ploettnerulaceae</taxon>
        <taxon>Oculimacula</taxon>
    </lineage>
</organism>
<feature type="coiled-coil region" evidence="1">
    <location>
        <begin position="210"/>
        <end position="241"/>
    </location>
</feature>
<proteinExistence type="predicted"/>
<evidence type="ECO:0000256" key="2">
    <source>
        <dbReference type="SAM" id="MobiDB-lite"/>
    </source>
</evidence>
<comment type="caution">
    <text evidence="3">The sequence shown here is derived from an EMBL/GenBank/DDBJ whole genome shotgun (WGS) entry which is preliminary data.</text>
</comment>
<gene>
    <name evidence="3" type="ORF">VTL71DRAFT_5195</name>
</gene>